<sequence>MDPTRWLLQAASDRAVITHRIDGIRRSVRGGPDLRGRRCLVTGGSSGIGRALAVLLGEHGASVLVVARSQDELKATCVEVEKAGGTAQFATCDLSDSTDVARLVRHLHDIDWIPDVLVNNAGHSIRRRAADAVHRFHDYERTARLNYLAPVELTLALLPAMIERKSGHIINVGTWGVPAGTMPRFTAYHASKAALTAFGRSLDAELASTGVCVTTVHYPLVRTPMIAPTEDYAAMPALTPEVAAEWILHAIETRPSTVEPIFARYTQLLSMIAPRKMNAIALSIGI</sequence>
<comment type="caution">
    <text evidence="4">The sequence shown here is derived from an EMBL/GenBank/DDBJ whole genome shotgun (WGS) entry which is preliminary data.</text>
</comment>
<dbReference type="Pfam" id="PF00106">
    <property type="entry name" value="adh_short"/>
    <property type="match status" value="1"/>
</dbReference>
<reference evidence="4 5" key="1">
    <citation type="submission" date="2019-07" db="EMBL/GenBank/DDBJ databases">
        <title>Rhodococcus cavernicolus sp. nov., isolated from a cave.</title>
        <authorList>
            <person name="Lee S.D."/>
        </authorList>
    </citation>
    <scope>NUCLEOTIDE SEQUENCE [LARGE SCALE GENOMIC DNA]</scope>
    <source>
        <strain evidence="4 5">C1-24</strain>
    </source>
</reference>
<dbReference type="OrthoDB" id="9810734at2"/>
<dbReference type="GO" id="GO:0016020">
    <property type="term" value="C:membrane"/>
    <property type="evidence" value="ECO:0007669"/>
    <property type="project" value="TreeGrafter"/>
</dbReference>
<keyword evidence="2" id="KW-0560">Oxidoreductase</keyword>
<dbReference type="PRINTS" id="PR00080">
    <property type="entry name" value="SDRFAMILY"/>
</dbReference>
<dbReference type="GO" id="GO:0016491">
    <property type="term" value="F:oxidoreductase activity"/>
    <property type="evidence" value="ECO:0007669"/>
    <property type="project" value="UniProtKB-KW"/>
</dbReference>
<dbReference type="InterPro" id="IPR002347">
    <property type="entry name" value="SDR_fam"/>
</dbReference>
<name>A0A5A7SE95_9NOCA</name>
<accession>A0A5A7SE95</accession>
<dbReference type="CDD" id="cd05233">
    <property type="entry name" value="SDR_c"/>
    <property type="match status" value="1"/>
</dbReference>
<evidence type="ECO:0000256" key="2">
    <source>
        <dbReference type="ARBA" id="ARBA00023002"/>
    </source>
</evidence>
<protein>
    <submittedName>
        <fullName evidence="4">SDR family NAD(P)-dependent oxidoreductase</fullName>
    </submittedName>
</protein>
<evidence type="ECO:0000256" key="1">
    <source>
        <dbReference type="ARBA" id="ARBA00006484"/>
    </source>
</evidence>
<dbReference type="EMBL" id="VLNY01000004">
    <property type="protein sequence ID" value="KAA0022845.1"/>
    <property type="molecule type" value="Genomic_DNA"/>
</dbReference>
<gene>
    <name evidence="4" type="ORF">FOY51_10015</name>
</gene>
<dbReference type="PANTHER" id="PTHR44196:SF1">
    <property type="entry name" value="DEHYDROGENASE_REDUCTASE SDR FAMILY MEMBER 7B"/>
    <property type="match status" value="1"/>
</dbReference>
<dbReference type="InterPro" id="IPR036291">
    <property type="entry name" value="NAD(P)-bd_dom_sf"/>
</dbReference>
<dbReference type="SUPFAM" id="SSF51735">
    <property type="entry name" value="NAD(P)-binding Rossmann-fold domains"/>
    <property type="match status" value="1"/>
</dbReference>
<evidence type="ECO:0000256" key="3">
    <source>
        <dbReference type="RuleBase" id="RU000363"/>
    </source>
</evidence>
<dbReference type="Gene3D" id="3.40.50.720">
    <property type="entry name" value="NAD(P)-binding Rossmann-like Domain"/>
    <property type="match status" value="1"/>
</dbReference>
<dbReference type="Proteomes" id="UP000322244">
    <property type="component" value="Unassembled WGS sequence"/>
</dbReference>
<dbReference type="RefSeq" id="WP_149430104.1">
    <property type="nucleotide sequence ID" value="NZ_VLNY01000004.1"/>
</dbReference>
<dbReference type="PRINTS" id="PR00081">
    <property type="entry name" value="GDHRDH"/>
</dbReference>
<organism evidence="4 5">
    <name type="scientific">Antrihabitans cavernicola</name>
    <dbReference type="NCBI Taxonomy" id="2495913"/>
    <lineage>
        <taxon>Bacteria</taxon>
        <taxon>Bacillati</taxon>
        <taxon>Actinomycetota</taxon>
        <taxon>Actinomycetes</taxon>
        <taxon>Mycobacteriales</taxon>
        <taxon>Nocardiaceae</taxon>
        <taxon>Antrihabitans</taxon>
    </lineage>
</organism>
<keyword evidence="5" id="KW-1185">Reference proteome</keyword>
<comment type="similarity">
    <text evidence="1 3">Belongs to the short-chain dehydrogenases/reductases (SDR) family.</text>
</comment>
<dbReference type="AlphaFoldDB" id="A0A5A7SE95"/>
<evidence type="ECO:0000313" key="5">
    <source>
        <dbReference type="Proteomes" id="UP000322244"/>
    </source>
</evidence>
<evidence type="ECO:0000313" key="4">
    <source>
        <dbReference type="EMBL" id="KAA0022845.1"/>
    </source>
</evidence>
<dbReference type="PANTHER" id="PTHR44196">
    <property type="entry name" value="DEHYDROGENASE/REDUCTASE SDR FAMILY MEMBER 7B"/>
    <property type="match status" value="1"/>
</dbReference>
<proteinExistence type="inferred from homology"/>